<dbReference type="PROSITE" id="PS00237">
    <property type="entry name" value="G_PROTEIN_RECEP_F1_1"/>
    <property type="match status" value="1"/>
</dbReference>
<feature type="transmembrane region" description="Helical" evidence="12">
    <location>
        <begin position="97"/>
        <end position="119"/>
    </location>
</feature>
<proteinExistence type="inferred from homology"/>
<dbReference type="GeneTree" id="ENSGT01150000286945"/>
<feature type="transmembrane region" description="Helical" evidence="12">
    <location>
        <begin position="271"/>
        <end position="291"/>
    </location>
</feature>
<dbReference type="PROSITE" id="PS50262">
    <property type="entry name" value="G_PROTEIN_RECEP_F1_2"/>
    <property type="match status" value="1"/>
</dbReference>
<reference evidence="14" key="2">
    <citation type="submission" date="2025-08" db="UniProtKB">
        <authorList>
            <consortium name="Ensembl"/>
        </authorList>
    </citation>
    <scope>IDENTIFICATION</scope>
    <source>
        <strain evidence="14">Glennie</strain>
    </source>
</reference>
<gene>
    <name evidence="14" type="primary">LOC100083813</name>
</gene>
<evidence type="ECO:0000256" key="4">
    <source>
        <dbReference type="ARBA" id="ARBA00022692"/>
    </source>
</evidence>
<evidence type="ECO:0000256" key="11">
    <source>
        <dbReference type="RuleBase" id="RU000688"/>
    </source>
</evidence>
<dbReference type="Proteomes" id="UP000002279">
    <property type="component" value="Chromosome 3"/>
</dbReference>
<dbReference type="CDD" id="cd15416">
    <property type="entry name" value="7tmA_OR5P-like"/>
    <property type="match status" value="1"/>
</dbReference>
<sequence length="310" mass="34559">MKGNQSRVTEFILLGLTDDPEVQTVLFVVFLMIYSFTLLGNLAITLVIKINSHLHTPMYLLLSHLSLSDIGFSSSVTPKMLVNLLAERKTISFPACAAQLFIGALFGGTECFLLAAMAYDRYAAICKPLIYLALMSEKKCLGLVALSYLASVINALMCTNWVFSLWFCGPNEINHFFCDSPALLKLSCSDTHLAKIFPSISSGTVVTITIVIIVISYLYIVTAILRIHTTEGRHKAFLTCASHLMTVTLYYGTVTFIYVRHSSNYSMDQNKVVSVFYLVVIPMLNPLIYSLRNKKIMGTLRRMVSKRSLS</sequence>
<dbReference type="InterPro" id="IPR000725">
    <property type="entry name" value="Olfact_rcpt"/>
</dbReference>
<feature type="transmembrane region" description="Helical" evidence="12">
    <location>
        <begin position="205"/>
        <end position="225"/>
    </location>
</feature>
<dbReference type="Gene3D" id="1.20.1070.10">
    <property type="entry name" value="Rhodopsin 7-helix transmembrane proteins"/>
    <property type="match status" value="1"/>
</dbReference>
<feature type="transmembrane region" description="Helical" evidence="12">
    <location>
        <begin position="140"/>
        <end position="163"/>
    </location>
</feature>
<dbReference type="Ensembl" id="ENSOANT00000030873.2">
    <property type="protein sequence ID" value="ENSOANP00000027073.1"/>
    <property type="gene ID" value="ENSOANG00000021268.2"/>
</dbReference>
<dbReference type="InterPro" id="IPR000276">
    <property type="entry name" value="GPCR_Rhodpsn"/>
</dbReference>
<evidence type="ECO:0000256" key="7">
    <source>
        <dbReference type="ARBA" id="ARBA00023136"/>
    </source>
</evidence>
<dbReference type="HOGENOM" id="CLU_012526_0_1_1"/>
<dbReference type="PANTHER" id="PTHR48018">
    <property type="entry name" value="OLFACTORY RECEPTOR"/>
    <property type="match status" value="1"/>
</dbReference>
<dbReference type="KEGG" id="oaa:100083813"/>
<keyword evidence="10 11" id="KW-0807">Transducer</keyword>
<keyword evidence="3 12" id="KW-1003">Cell membrane</keyword>
<keyword evidence="4 11" id="KW-0812">Transmembrane</keyword>
<evidence type="ECO:0000256" key="2">
    <source>
        <dbReference type="ARBA" id="ARBA00010663"/>
    </source>
</evidence>
<dbReference type="GO" id="GO:0004984">
    <property type="term" value="F:olfactory receptor activity"/>
    <property type="evidence" value="ECO:0000318"/>
    <property type="project" value="GO_Central"/>
</dbReference>
<keyword evidence="6 11" id="KW-0297">G-protein coupled receptor</keyword>
<dbReference type="GO" id="GO:0005886">
    <property type="term" value="C:plasma membrane"/>
    <property type="evidence" value="ECO:0007669"/>
    <property type="project" value="UniProtKB-SubCell"/>
</dbReference>
<comment type="similarity">
    <text evidence="2 11">Belongs to the G-protein coupled receptor 1 family.</text>
</comment>
<evidence type="ECO:0000256" key="5">
    <source>
        <dbReference type="ARBA" id="ARBA00022989"/>
    </source>
</evidence>
<dbReference type="FunFam" id="1.10.1220.70:FF:000001">
    <property type="entry name" value="Olfactory receptor"/>
    <property type="match status" value="1"/>
</dbReference>
<evidence type="ECO:0000256" key="1">
    <source>
        <dbReference type="ARBA" id="ARBA00004651"/>
    </source>
</evidence>
<dbReference type="AlphaFoldDB" id="F6XEV6"/>
<evidence type="ECO:0000259" key="13">
    <source>
        <dbReference type="PROSITE" id="PS50262"/>
    </source>
</evidence>
<comment type="subcellular location">
    <subcellularLocation>
        <location evidence="1 12">Cell membrane</location>
        <topology evidence="1 12">Multi-pass membrane protein</topology>
    </subcellularLocation>
</comment>
<protein>
    <recommendedName>
        <fullName evidence="12">Olfactory receptor</fullName>
    </recommendedName>
</protein>
<dbReference type="GO" id="GO:0004930">
    <property type="term" value="F:G protein-coupled receptor activity"/>
    <property type="evidence" value="ECO:0007669"/>
    <property type="project" value="UniProtKB-KW"/>
</dbReference>
<keyword evidence="8 11" id="KW-0675">Receptor</keyword>
<dbReference type="SUPFAM" id="SSF81321">
    <property type="entry name" value="Family A G protein-coupled receptor-like"/>
    <property type="match status" value="1"/>
</dbReference>
<dbReference type="PRINTS" id="PR00245">
    <property type="entry name" value="OLFACTORYR"/>
</dbReference>
<dbReference type="OrthoDB" id="6147321at2759"/>
<keyword evidence="5 12" id="KW-1133">Transmembrane helix</keyword>
<organism evidence="14 15">
    <name type="scientific">Ornithorhynchus anatinus</name>
    <name type="common">Duckbill platypus</name>
    <dbReference type="NCBI Taxonomy" id="9258"/>
    <lineage>
        <taxon>Eukaryota</taxon>
        <taxon>Metazoa</taxon>
        <taxon>Chordata</taxon>
        <taxon>Craniata</taxon>
        <taxon>Vertebrata</taxon>
        <taxon>Euteleostomi</taxon>
        <taxon>Mammalia</taxon>
        <taxon>Monotremata</taxon>
        <taxon>Ornithorhynchidae</taxon>
        <taxon>Ornithorhynchus</taxon>
    </lineage>
</organism>
<dbReference type="InterPro" id="IPR017452">
    <property type="entry name" value="GPCR_Rhodpsn_7TM"/>
</dbReference>
<feature type="transmembrane region" description="Helical" evidence="12">
    <location>
        <begin position="25"/>
        <end position="47"/>
    </location>
</feature>
<evidence type="ECO:0000256" key="10">
    <source>
        <dbReference type="ARBA" id="ARBA00023224"/>
    </source>
</evidence>
<evidence type="ECO:0000313" key="15">
    <source>
        <dbReference type="Proteomes" id="UP000002279"/>
    </source>
</evidence>
<dbReference type="PRINTS" id="PR00237">
    <property type="entry name" value="GPCRRHODOPSN"/>
</dbReference>
<dbReference type="OMA" id="VINALMC"/>
<feature type="domain" description="G-protein coupled receptors family 1 profile" evidence="13">
    <location>
        <begin position="40"/>
        <end position="289"/>
    </location>
</feature>
<accession>F6XEV6</accession>
<dbReference type="eggNOG" id="ENOG502SKA1">
    <property type="taxonomic scope" value="Eukaryota"/>
</dbReference>
<evidence type="ECO:0000256" key="12">
    <source>
        <dbReference type="RuleBase" id="RU363047"/>
    </source>
</evidence>
<evidence type="ECO:0000256" key="3">
    <source>
        <dbReference type="ARBA" id="ARBA00022475"/>
    </source>
</evidence>
<keyword evidence="15" id="KW-1185">Reference proteome</keyword>
<dbReference type="FunFam" id="1.20.1070.10:FF:000003">
    <property type="entry name" value="Olfactory receptor"/>
    <property type="match status" value="1"/>
</dbReference>
<keyword evidence="7 12" id="KW-0472">Membrane</keyword>
<keyword evidence="12" id="KW-0552">Olfaction</keyword>
<evidence type="ECO:0000256" key="8">
    <source>
        <dbReference type="ARBA" id="ARBA00023170"/>
    </source>
</evidence>
<dbReference type="RefSeq" id="XP_007664792.1">
    <property type="nucleotide sequence ID" value="XM_007666602.1"/>
</dbReference>
<dbReference type="STRING" id="9258.ENSOANP00000027073"/>
<reference evidence="14 15" key="1">
    <citation type="journal article" date="2008" name="Nature">
        <title>Genome analysis of the platypus reveals unique signatures of evolution.</title>
        <authorList>
            <person name="Warren W.C."/>
            <person name="Hillier L.W."/>
            <person name="Marshall Graves J.A."/>
            <person name="Birney E."/>
            <person name="Ponting C.P."/>
            <person name="Grutzner F."/>
            <person name="Belov K."/>
            <person name="Miller W."/>
            <person name="Clarke L."/>
            <person name="Chinwalla A.T."/>
            <person name="Yang S.P."/>
            <person name="Heger A."/>
            <person name="Locke D.P."/>
            <person name="Miethke P."/>
            <person name="Waters P.D."/>
            <person name="Veyrunes F."/>
            <person name="Fulton L."/>
            <person name="Fulton B."/>
            <person name="Graves T."/>
            <person name="Wallis J."/>
            <person name="Puente X.S."/>
            <person name="Lopez-Otin C."/>
            <person name="Ordonez G.R."/>
            <person name="Eichler E.E."/>
            <person name="Chen L."/>
            <person name="Cheng Z."/>
            <person name="Deakin J.E."/>
            <person name="Alsop A."/>
            <person name="Thompson K."/>
            <person name="Kirby P."/>
            <person name="Papenfuss A.T."/>
            <person name="Wakefield M.J."/>
            <person name="Olender T."/>
            <person name="Lancet D."/>
            <person name="Huttley G.A."/>
            <person name="Smit A.F."/>
            <person name="Pask A."/>
            <person name="Temple-Smith P."/>
            <person name="Batzer M.A."/>
            <person name="Walker J.A."/>
            <person name="Konkel M.K."/>
            <person name="Harris R.S."/>
            <person name="Whittington C.M."/>
            <person name="Wong E.S."/>
            <person name="Gemmell N.J."/>
            <person name="Buschiazzo E."/>
            <person name="Vargas Jentzsch I.M."/>
            <person name="Merkel A."/>
            <person name="Schmitz J."/>
            <person name="Zemann A."/>
            <person name="Churakov G."/>
            <person name="Kriegs J.O."/>
            <person name="Brosius J."/>
            <person name="Murchison E.P."/>
            <person name="Sachidanandam R."/>
            <person name="Smith C."/>
            <person name="Hannon G.J."/>
            <person name="Tsend-Ayush E."/>
            <person name="McMillan D."/>
            <person name="Attenborough R."/>
            <person name="Rens W."/>
            <person name="Ferguson-Smith M."/>
            <person name="Lefevre C.M."/>
            <person name="Sharp J.A."/>
            <person name="Nicholas K.R."/>
            <person name="Ray D.A."/>
            <person name="Kube M."/>
            <person name="Reinhardt R."/>
            <person name="Pringle T.H."/>
            <person name="Taylor J."/>
            <person name="Jones R.C."/>
            <person name="Nixon B."/>
            <person name="Dacheux J.L."/>
            <person name="Niwa H."/>
            <person name="Sekita Y."/>
            <person name="Huang X."/>
            <person name="Stark A."/>
            <person name="Kheradpour P."/>
            <person name="Kellis M."/>
            <person name="Flicek P."/>
            <person name="Chen Y."/>
            <person name="Webber C."/>
            <person name="Hardison R."/>
            <person name="Nelson J."/>
            <person name="Hallsworth-Pepin K."/>
            <person name="Delehaunty K."/>
            <person name="Markovic C."/>
            <person name="Minx P."/>
            <person name="Feng Y."/>
            <person name="Kremitzki C."/>
            <person name="Mitreva M."/>
            <person name="Glasscock J."/>
            <person name="Wylie T."/>
            <person name="Wohldmann P."/>
            <person name="Thiru P."/>
            <person name="Nhan M.N."/>
            <person name="Pohl C.S."/>
            <person name="Smith S.M."/>
            <person name="Hou S."/>
            <person name="Nefedov M."/>
            <person name="de Jong P.J."/>
            <person name="Renfree M.B."/>
            <person name="Mardis E.R."/>
            <person name="Wilson R.K."/>
        </authorList>
    </citation>
    <scope>NUCLEOTIDE SEQUENCE [LARGE SCALE GENOMIC DNA]</scope>
    <source>
        <strain evidence="14 15">Glennie</strain>
    </source>
</reference>
<evidence type="ECO:0000256" key="9">
    <source>
        <dbReference type="ARBA" id="ARBA00023180"/>
    </source>
</evidence>
<dbReference type="InParanoid" id="F6XEV6"/>
<dbReference type="GeneID" id="100083813"/>
<evidence type="ECO:0000256" key="6">
    <source>
        <dbReference type="ARBA" id="ARBA00023040"/>
    </source>
</evidence>
<dbReference type="Pfam" id="PF13853">
    <property type="entry name" value="7tm_4"/>
    <property type="match status" value="1"/>
</dbReference>
<evidence type="ECO:0000313" key="14">
    <source>
        <dbReference type="Ensembl" id="ENSOANP00000027073.1"/>
    </source>
</evidence>
<feature type="transmembrane region" description="Helical" evidence="12">
    <location>
        <begin position="237"/>
        <end position="259"/>
    </location>
</feature>
<name>F6XEV6_ORNAN</name>
<dbReference type="GO" id="GO:0005549">
    <property type="term" value="F:odorant binding"/>
    <property type="evidence" value="ECO:0000318"/>
    <property type="project" value="GO_Central"/>
</dbReference>
<keyword evidence="12" id="KW-0716">Sensory transduction</keyword>
<reference evidence="14" key="3">
    <citation type="submission" date="2025-09" db="UniProtKB">
        <authorList>
            <consortium name="Ensembl"/>
        </authorList>
    </citation>
    <scope>IDENTIFICATION</scope>
    <source>
        <strain evidence="14">Glennie</strain>
    </source>
</reference>
<keyword evidence="9" id="KW-0325">Glycoprotein</keyword>